<proteinExistence type="predicted"/>
<reference evidence="1" key="2">
    <citation type="journal article" date="2015" name="Fish Shellfish Immunol.">
        <title>Early steps in the European eel (Anguilla anguilla)-Vibrio vulnificus interaction in the gills: Role of the RtxA13 toxin.</title>
        <authorList>
            <person name="Callol A."/>
            <person name="Pajuelo D."/>
            <person name="Ebbesson L."/>
            <person name="Teles M."/>
            <person name="MacKenzie S."/>
            <person name="Amaro C."/>
        </authorList>
    </citation>
    <scope>NUCLEOTIDE SEQUENCE</scope>
</reference>
<sequence length="46" mass="5347">MSVSLWHLIKCFCTSKYIILYALLQSKHLVASSKNTKIFVRHDLPL</sequence>
<name>A0A0E9SV79_ANGAN</name>
<organism evidence="1">
    <name type="scientific">Anguilla anguilla</name>
    <name type="common">European freshwater eel</name>
    <name type="synonym">Muraena anguilla</name>
    <dbReference type="NCBI Taxonomy" id="7936"/>
    <lineage>
        <taxon>Eukaryota</taxon>
        <taxon>Metazoa</taxon>
        <taxon>Chordata</taxon>
        <taxon>Craniata</taxon>
        <taxon>Vertebrata</taxon>
        <taxon>Euteleostomi</taxon>
        <taxon>Actinopterygii</taxon>
        <taxon>Neopterygii</taxon>
        <taxon>Teleostei</taxon>
        <taxon>Anguilliformes</taxon>
        <taxon>Anguillidae</taxon>
        <taxon>Anguilla</taxon>
    </lineage>
</organism>
<dbReference type="AlphaFoldDB" id="A0A0E9SV79"/>
<evidence type="ECO:0000313" key="1">
    <source>
        <dbReference type="EMBL" id="JAH45167.1"/>
    </source>
</evidence>
<reference evidence="1" key="1">
    <citation type="submission" date="2014-11" db="EMBL/GenBank/DDBJ databases">
        <authorList>
            <person name="Amaro Gonzalez C."/>
        </authorList>
    </citation>
    <scope>NUCLEOTIDE SEQUENCE</scope>
</reference>
<protein>
    <submittedName>
        <fullName evidence="1">Uncharacterized protein</fullName>
    </submittedName>
</protein>
<accession>A0A0E9SV79</accession>
<dbReference type="EMBL" id="GBXM01063410">
    <property type="protein sequence ID" value="JAH45167.1"/>
    <property type="molecule type" value="Transcribed_RNA"/>
</dbReference>